<feature type="transmembrane region" description="Helical" evidence="1">
    <location>
        <begin position="20"/>
        <end position="42"/>
    </location>
</feature>
<keyword evidence="1" id="KW-0812">Transmembrane</keyword>
<protein>
    <recommendedName>
        <fullName evidence="2">Putative Flp pilus-assembly TadG-like N-terminal domain-containing protein</fullName>
    </recommendedName>
</protein>
<name>A0ABP7B3R6_9MICO</name>
<evidence type="ECO:0000313" key="3">
    <source>
        <dbReference type="EMBL" id="GAA3648178.1"/>
    </source>
</evidence>
<comment type="caution">
    <text evidence="3">The sequence shown here is derived from an EMBL/GenBank/DDBJ whole genome shotgun (WGS) entry which is preliminary data.</text>
</comment>
<sequence>MTTPPMGPPSADPVGDEDGSVLPLVLGYAVLAIALILVCANATSLYLSQKRLDALADAAALAAADGFALTIEDGTPHVRLEQDRMREQAQAVVDAIPGEATLASVTSSDDVSVRVVVSGSWAPPVFAPFVPDGVPLSATATVRNALD</sequence>
<keyword evidence="1" id="KW-0472">Membrane</keyword>
<gene>
    <name evidence="3" type="ORF">GCM10022202_04700</name>
</gene>
<dbReference type="InterPro" id="IPR028087">
    <property type="entry name" value="Tad_N"/>
</dbReference>
<reference evidence="4" key="1">
    <citation type="journal article" date="2019" name="Int. J. Syst. Evol. Microbiol.">
        <title>The Global Catalogue of Microorganisms (GCM) 10K type strain sequencing project: providing services to taxonomists for standard genome sequencing and annotation.</title>
        <authorList>
            <consortium name="The Broad Institute Genomics Platform"/>
            <consortium name="The Broad Institute Genome Sequencing Center for Infectious Disease"/>
            <person name="Wu L."/>
            <person name="Ma J."/>
        </authorList>
    </citation>
    <scope>NUCLEOTIDE SEQUENCE [LARGE SCALE GENOMIC DNA]</scope>
    <source>
        <strain evidence="4">JCM 16546</strain>
    </source>
</reference>
<keyword evidence="4" id="KW-1185">Reference proteome</keyword>
<feature type="domain" description="Putative Flp pilus-assembly TadG-like N-terminal" evidence="2">
    <location>
        <begin position="19"/>
        <end position="65"/>
    </location>
</feature>
<dbReference type="Pfam" id="PF13400">
    <property type="entry name" value="Tad"/>
    <property type="match status" value="1"/>
</dbReference>
<accession>A0ABP7B3R6</accession>
<organism evidence="3 4">
    <name type="scientific">Microbacterium marinilacus</name>
    <dbReference type="NCBI Taxonomy" id="415209"/>
    <lineage>
        <taxon>Bacteria</taxon>
        <taxon>Bacillati</taxon>
        <taxon>Actinomycetota</taxon>
        <taxon>Actinomycetes</taxon>
        <taxon>Micrococcales</taxon>
        <taxon>Microbacteriaceae</taxon>
        <taxon>Microbacterium</taxon>
    </lineage>
</organism>
<evidence type="ECO:0000259" key="2">
    <source>
        <dbReference type="Pfam" id="PF13400"/>
    </source>
</evidence>
<dbReference type="EMBL" id="BAAAYV010000002">
    <property type="protein sequence ID" value="GAA3648178.1"/>
    <property type="molecule type" value="Genomic_DNA"/>
</dbReference>
<dbReference type="RefSeq" id="WP_246603593.1">
    <property type="nucleotide sequence ID" value="NZ_BAAAYV010000002.1"/>
</dbReference>
<dbReference type="Proteomes" id="UP001410795">
    <property type="component" value="Unassembled WGS sequence"/>
</dbReference>
<evidence type="ECO:0000313" key="4">
    <source>
        <dbReference type="Proteomes" id="UP001410795"/>
    </source>
</evidence>
<keyword evidence="1" id="KW-1133">Transmembrane helix</keyword>
<evidence type="ECO:0000256" key="1">
    <source>
        <dbReference type="SAM" id="Phobius"/>
    </source>
</evidence>
<proteinExistence type="predicted"/>